<dbReference type="InterPro" id="IPR001375">
    <property type="entry name" value="Peptidase_S9_cat"/>
</dbReference>
<name>A0A4R6WLR4_9SPHI</name>
<feature type="domain" description="Dipeptidylpeptidase IV N-terminal" evidence="8">
    <location>
        <begin position="298"/>
        <end position="390"/>
    </location>
</feature>
<dbReference type="PROSITE" id="PS00708">
    <property type="entry name" value="PRO_ENDOPEP_SER"/>
    <property type="match status" value="1"/>
</dbReference>
<comment type="function">
    <text evidence="6">This enzyme catalyzes the hydrolysis of the N-terminal peptide bond of an N-acetylated peptide to generate an N-acetylated amino acid and a peptide with a free N-terminus. It preferentially cleaves off Ac-Ala, Ac-Met and Ac-Ser. Also, involved in the degradation of oxidized and glycated proteins.</text>
</comment>
<gene>
    <name evidence="9" type="ORF">CLV99_1186</name>
</gene>
<evidence type="ECO:0000256" key="6">
    <source>
        <dbReference type="ARBA" id="ARBA00045885"/>
    </source>
</evidence>
<dbReference type="RefSeq" id="WP_133583504.1">
    <property type="nucleotide sequence ID" value="NZ_SNYV01000011.1"/>
</dbReference>
<dbReference type="GO" id="GO:0004252">
    <property type="term" value="F:serine-type endopeptidase activity"/>
    <property type="evidence" value="ECO:0007669"/>
    <property type="project" value="InterPro"/>
</dbReference>
<evidence type="ECO:0000259" key="7">
    <source>
        <dbReference type="Pfam" id="PF00326"/>
    </source>
</evidence>
<feature type="domain" description="Peptidase S9 prolyl oligopeptidase catalytic" evidence="7">
    <location>
        <begin position="497"/>
        <end position="692"/>
    </location>
</feature>
<evidence type="ECO:0000256" key="1">
    <source>
        <dbReference type="ARBA" id="ARBA00022801"/>
    </source>
</evidence>
<protein>
    <recommendedName>
        <fullName evidence="5">Acyl-peptide hydrolase</fullName>
    </recommendedName>
    <alternativeName>
        <fullName evidence="4">Acylaminoacyl-peptidase</fullName>
    </alternativeName>
</protein>
<dbReference type="AlphaFoldDB" id="A0A4R6WLR4"/>
<dbReference type="OrthoDB" id="9777457at2"/>
<sequence length="692" mass="77471">MKTKLFLSILLFGMMIVAAFPQNRELARLLSTPYIGKVVGASNANVLAFTVNERGHRNIYVAEGANDRVKKLTNFDSDDAQEITSLSITRDGKWIVFARGGDHGANSAPVATNSASFVDPTKIEVFSLSVADQRLCKIGIGDFPVLHPDQTSVSYFRAGQVWTASLDGERAAKQLFTIKGTAGNMQWSPDGTKLAFVSRRGDYSFIGIYTTSNPRIQWIGPSFHADSSPQWSPDGRHIAFVRRDAAGGALDSLTSFNYEGWSLMLASIDDGIAHEIYRAPLKKEATFPRISGQVNLSWVHQRYLTFMSYESGWPHVYRLEIGSNDVKQLTKGTFTVDNLNYSADGKEIVFAANAGKDKYDFERSHIGRVNVESGKLEMLTEGEEIETAPFYFNQGQSIGFSSSSFNRAVQPKVYLLKNGQSKLIGAELFDAQGDVFVKPQQVFITAEDGIRFSAQYFKPDQKNKDLPALVYIHGGPRRQMYLGWHHIDYYFYDYTVNQYLVQQGYAVLSINYRMGTGYGFDFQHPRSAGNLGASEYLDVLAAGKWLKQQADIDPSRVGLFGGSYGGYLTAMGLAKNSDVFKAGVDIHGVHNRERKQNPAQYAPDFELATQLNWESSPSKWVDSWRSPVLIVHGDDDQNVAFSQSIDLYNRLKKQNVDVEVLVLPDENHHWQLFENLLKVKEATVDFLNRKLK</sequence>
<keyword evidence="9" id="KW-0031">Aminopeptidase</keyword>
<dbReference type="SUPFAM" id="SSF82171">
    <property type="entry name" value="DPP6 N-terminal domain-like"/>
    <property type="match status" value="1"/>
</dbReference>
<dbReference type="Gene3D" id="3.40.50.1820">
    <property type="entry name" value="alpha/beta hydrolase"/>
    <property type="match status" value="1"/>
</dbReference>
<dbReference type="SUPFAM" id="SSF53474">
    <property type="entry name" value="alpha/beta-Hydrolases"/>
    <property type="match status" value="1"/>
</dbReference>
<keyword evidence="9" id="KW-0645">Protease</keyword>
<dbReference type="GO" id="GO:0004177">
    <property type="term" value="F:aminopeptidase activity"/>
    <property type="evidence" value="ECO:0007669"/>
    <property type="project" value="UniProtKB-KW"/>
</dbReference>
<evidence type="ECO:0000259" key="8">
    <source>
        <dbReference type="Pfam" id="PF00930"/>
    </source>
</evidence>
<evidence type="ECO:0000313" key="9">
    <source>
        <dbReference type="EMBL" id="TDQ79738.1"/>
    </source>
</evidence>
<dbReference type="Pfam" id="PF00930">
    <property type="entry name" value="DPPIV_N"/>
    <property type="match status" value="1"/>
</dbReference>
<evidence type="ECO:0000313" key="10">
    <source>
        <dbReference type="Proteomes" id="UP000295292"/>
    </source>
</evidence>
<accession>A0A4R6WLR4</accession>
<dbReference type="InterPro" id="IPR011659">
    <property type="entry name" value="WD40"/>
</dbReference>
<organism evidence="9 10">
    <name type="scientific">Sphingobacterium yanglingense</name>
    <dbReference type="NCBI Taxonomy" id="1437280"/>
    <lineage>
        <taxon>Bacteria</taxon>
        <taxon>Pseudomonadati</taxon>
        <taxon>Bacteroidota</taxon>
        <taxon>Sphingobacteriia</taxon>
        <taxon>Sphingobacteriales</taxon>
        <taxon>Sphingobacteriaceae</taxon>
        <taxon>Sphingobacterium</taxon>
    </lineage>
</organism>
<proteinExistence type="predicted"/>
<dbReference type="GO" id="GO:0006508">
    <property type="term" value="P:proteolysis"/>
    <property type="evidence" value="ECO:0007669"/>
    <property type="project" value="InterPro"/>
</dbReference>
<dbReference type="Pfam" id="PF07676">
    <property type="entry name" value="PD40"/>
    <property type="match status" value="2"/>
</dbReference>
<dbReference type="InterPro" id="IPR011042">
    <property type="entry name" value="6-blade_b-propeller_TolB-like"/>
</dbReference>
<keyword evidence="3" id="KW-0007">Acetylation</keyword>
<evidence type="ECO:0000256" key="5">
    <source>
        <dbReference type="ARBA" id="ARBA00032596"/>
    </source>
</evidence>
<dbReference type="InterPro" id="IPR029058">
    <property type="entry name" value="AB_hydrolase_fold"/>
</dbReference>
<dbReference type="InterPro" id="IPR002469">
    <property type="entry name" value="Peptidase_S9B_N"/>
</dbReference>
<dbReference type="Pfam" id="PF00326">
    <property type="entry name" value="Peptidase_S9"/>
    <property type="match status" value="1"/>
</dbReference>
<comment type="caution">
    <text evidence="9">The sequence shown here is derived from an EMBL/GenBank/DDBJ whole genome shotgun (WGS) entry which is preliminary data.</text>
</comment>
<evidence type="ECO:0000256" key="4">
    <source>
        <dbReference type="ARBA" id="ARBA00032284"/>
    </source>
</evidence>
<dbReference type="Gene3D" id="2.120.10.30">
    <property type="entry name" value="TolB, C-terminal domain"/>
    <property type="match status" value="2"/>
</dbReference>
<dbReference type="PANTHER" id="PTHR42776">
    <property type="entry name" value="SERINE PEPTIDASE S9 FAMILY MEMBER"/>
    <property type="match status" value="1"/>
</dbReference>
<dbReference type="PANTHER" id="PTHR42776:SF27">
    <property type="entry name" value="DIPEPTIDYL PEPTIDASE FAMILY MEMBER 6"/>
    <property type="match status" value="1"/>
</dbReference>
<dbReference type="EMBL" id="SNYV01000011">
    <property type="protein sequence ID" value="TDQ79738.1"/>
    <property type="molecule type" value="Genomic_DNA"/>
</dbReference>
<keyword evidence="10" id="KW-1185">Reference proteome</keyword>
<evidence type="ECO:0000256" key="3">
    <source>
        <dbReference type="ARBA" id="ARBA00022990"/>
    </source>
</evidence>
<dbReference type="Proteomes" id="UP000295292">
    <property type="component" value="Unassembled WGS sequence"/>
</dbReference>
<keyword evidence="1" id="KW-0378">Hydrolase</keyword>
<evidence type="ECO:0000256" key="2">
    <source>
        <dbReference type="ARBA" id="ARBA00022825"/>
    </source>
</evidence>
<keyword evidence="2" id="KW-0720">Serine protease</keyword>
<dbReference type="InterPro" id="IPR002471">
    <property type="entry name" value="Pept_S9_AS"/>
</dbReference>
<reference evidence="9 10" key="1">
    <citation type="submission" date="2019-03" db="EMBL/GenBank/DDBJ databases">
        <title>Genomic Encyclopedia of Archaeal and Bacterial Type Strains, Phase II (KMG-II): from individual species to whole genera.</title>
        <authorList>
            <person name="Goeker M."/>
        </authorList>
    </citation>
    <scope>NUCLEOTIDE SEQUENCE [LARGE SCALE GENOMIC DNA]</scope>
    <source>
        <strain evidence="9 10">DSM 28353</strain>
    </source>
</reference>